<accession>A0A166QQ20</accession>
<feature type="signal peptide" evidence="1">
    <location>
        <begin position="1"/>
        <end position="19"/>
    </location>
</feature>
<organism evidence="2 3">
    <name type="scientific">Pseudomonas fluorescens</name>
    <dbReference type="NCBI Taxonomy" id="294"/>
    <lineage>
        <taxon>Bacteria</taxon>
        <taxon>Pseudomonadati</taxon>
        <taxon>Pseudomonadota</taxon>
        <taxon>Gammaproteobacteria</taxon>
        <taxon>Pseudomonadales</taxon>
        <taxon>Pseudomonadaceae</taxon>
        <taxon>Pseudomonas</taxon>
    </lineage>
</organism>
<reference evidence="3" key="1">
    <citation type="submission" date="2016-03" db="EMBL/GenBank/DDBJ databases">
        <authorList>
            <person name="Ray J."/>
            <person name="Price M."/>
            <person name="Deutschbauer A."/>
        </authorList>
    </citation>
    <scope>NUCLEOTIDE SEQUENCE [LARGE SCALE GENOMIC DNA]</scope>
    <source>
        <strain evidence="3">FW300-N1B4</strain>
    </source>
</reference>
<keyword evidence="1" id="KW-0732">Signal</keyword>
<protein>
    <submittedName>
        <fullName evidence="2">Uncharacterized protein</fullName>
    </submittedName>
</protein>
<dbReference type="AlphaFoldDB" id="A0A166QQ20"/>
<evidence type="ECO:0000256" key="1">
    <source>
        <dbReference type="SAM" id="SignalP"/>
    </source>
</evidence>
<proteinExistence type="predicted"/>
<sequence>MKKSLMCIALALLATGAQAESKMVELSLRDVANTVSSITALVGQPTPVGMKTHEMASTCNFQNEVPGFPGKPSQSTFAVDASTGISFTFLPVEATDTGVKAYVSYNQNSAQDQEWAVISKDCKLPVGKTSSAGISVFETFKWGEPTKLTLPDGSVVVATVSKFRKAGMDYSKLSSALQRPDPIIKN</sequence>
<feature type="chain" id="PRO_5007878793" evidence="1">
    <location>
        <begin position="20"/>
        <end position="186"/>
    </location>
</feature>
<dbReference type="Proteomes" id="UP000076489">
    <property type="component" value="Unassembled WGS sequence"/>
</dbReference>
<comment type="caution">
    <text evidence="2">The sequence shown here is derived from an EMBL/GenBank/DDBJ whole genome shotgun (WGS) entry which is preliminary data.</text>
</comment>
<dbReference type="EMBL" id="LUKJ01000002">
    <property type="protein sequence ID" value="KZN20665.1"/>
    <property type="molecule type" value="Genomic_DNA"/>
</dbReference>
<evidence type="ECO:0000313" key="3">
    <source>
        <dbReference type="Proteomes" id="UP000076489"/>
    </source>
</evidence>
<reference evidence="2 3" key="2">
    <citation type="journal article" date="2018" name="Nature">
        <title>Mutant phenotypes for thousands of bacterial genes of unknown function.</title>
        <authorList>
            <person name="Price M.N."/>
            <person name="Wetmore K.M."/>
            <person name="Waters R.J."/>
            <person name="Callaghan M."/>
            <person name="Ray J."/>
            <person name="Liu H."/>
            <person name="Kuehl J.V."/>
            <person name="Melnyk R.A."/>
            <person name="Lamson J.S."/>
            <person name="Suh Y."/>
            <person name="Carlson H.K."/>
            <person name="Esquivel Z."/>
            <person name="Sadeeshkumar H."/>
            <person name="Chakraborty R."/>
            <person name="Zane G.M."/>
            <person name="Rubin B.E."/>
            <person name="Wall J.D."/>
            <person name="Visel A."/>
            <person name="Bristow J."/>
            <person name="Blow M.J."/>
            <person name="Arkin A.P."/>
            <person name="Deutschbauer A.M."/>
        </authorList>
    </citation>
    <scope>NUCLEOTIDE SEQUENCE [LARGE SCALE GENOMIC DNA]</scope>
    <source>
        <strain evidence="2 3">FW300-N1B4</strain>
    </source>
</reference>
<name>A0A166QQ20_PSEFL</name>
<evidence type="ECO:0000313" key="2">
    <source>
        <dbReference type="EMBL" id="KZN20665.1"/>
    </source>
</evidence>
<dbReference type="RefSeq" id="WP_063340710.1">
    <property type="nucleotide sequence ID" value="NZ_LUKJ01000002.1"/>
</dbReference>
<gene>
    <name evidence="2" type="ORF">A1D17_03745</name>
</gene>